<reference evidence="2" key="1">
    <citation type="submission" date="2019-05" db="EMBL/GenBank/DDBJ databases">
        <title>Annotation for the trematode Fasciolopsis buski.</title>
        <authorList>
            <person name="Choi Y.-J."/>
        </authorList>
    </citation>
    <scope>NUCLEOTIDE SEQUENCE</scope>
    <source>
        <strain evidence="2">HT</strain>
        <tissue evidence="2">Whole worm</tissue>
    </source>
</reference>
<evidence type="ECO:0000313" key="2">
    <source>
        <dbReference type="EMBL" id="KAA0194162.1"/>
    </source>
</evidence>
<keyword evidence="3" id="KW-1185">Reference proteome</keyword>
<accession>A0A8E0VKS9</accession>
<name>A0A8E0VKS9_9TREM</name>
<organism evidence="2 3">
    <name type="scientific">Fasciolopsis buskii</name>
    <dbReference type="NCBI Taxonomy" id="27845"/>
    <lineage>
        <taxon>Eukaryota</taxon>
        <taxon>Metazoa</taxon>
        <taxon>Spiralia</taxon>
        <taxon>Lophotrochozoa</taxon>
        <taxon>Platyhelminthes</taxon>
        <taxon>Trematoda</taxon>
        <taxon>Digenea</taxon>
        <taxon>Plagiorchiida</taxon>
        <taxon>Echinostomata</taxon>
        <taxon>Echinostomatoidea</taxon>
        <taxon>Fasciolidae</taxon>
        <taxon>Fasciolopsis</taxon>
    </lineage>
</organism>
<sequence>MRSLFIHIYTTIFSLQADDFSVSEGSVTREKLTQPAAAVRDFWEFVTDQGSSANSGTSVPCLICRTQPCGDDSNELVWFSRLLRSTRHYNVARASMPRDCRFLLLTPTSAAETHEKIHCSKEQLVHRDRILQELRDIREEIFVDVRNEDSEGHSLQLRHHKSTQEFLKTGVTRSLPWMEHSVRLNDESPTISDRGLQHVPNTTLRRLASVGLGRTRLSRLAGLAGWYGFAGFLAYRPRSDSESKAESANDKPDRNENNAINAFVTDDLQVLKDLYVFFRRVYSHMDRHNRYYRESRSEQTHHIQPPHSPFPVVDNPSRIRAWVSGGNTLFTPGGMLPARVLSIEESVKLMQKAQKQYQDARMKRDLPTYPSLPPESTQLYHYRDINREAMDDKQSSESESSSDTDEPDADIESDTSLHMEDVD</sequence>
<evidence type="ECO:0000313" key="3">
    <source>
        <dbReference type="Proteomes" id="UP000728185"/>
    </source>
</evidence>
<proteinExistence type="predicted"/>
<dbReference type="Proteomes" id="UP000728185">
    <property type="component" value="Unassembled WGS sequence"/>
</dbReference>
<dbReference type="OrthoDB" id="6251709at2759"/>
<feature type="compositionally biased region" description="Acidic residues" evidence="1">
    <location>
        <begin position="400"/>
        <end position="413"/>
    </location>
</feature>
<protein>
    <submittedName>
        <fullName evidence="2">Uncharacterized protein</fullName>
    </submittedName>
</protein>
<feature type="region of interest" description="Disordered" evidence="1">
    <location>
        <begin position="358"/>
        <end position="423"/>
    </location>
</feature>
<dbReference type="EMBL" id="LUCM01004568">
    <property type="protein sequence ID" value="KAA0194162.1"/>
    <property type="molecule type" value="Genomic_DNA"/>
</dbReference>
<gene>
    <name evidence="2" type="ORF">FBUS_09609</name>
</gene>
<evidence type="ECO:0000256" key="1">
    <source>
        <dbReference type="SAM" id="MobiDB-lite"/>
    </source>
</evidence>
<comment type="caution">
    <text evidence="2">The sequence shown here is derived from an EMBL/GenBank/DDBJ whole genome shotgun (WGS) entry which is preliminary data.</text>
</comment>
<dbReference type="AlphaFoldDB" id="A0A8E0VKS9"/>
<feature type="compositionally biased region" description="Basic and acidic residues" evidence="1">
    <location>
        <begin position="381"/>
        <end position="396"/>
    </location>
</feature>